<dbReference type="InterPro" id="IPR001680">
    <property type="entry name" value="WD40_rpt"/>
</dbReference>
<evidence type="ECO:0000259" key="4">
    <source>
        <dbReference type="PROSITE" id="PS50837"/>
    </source>
</evidence>
<feature type="repeat" description="WD" evidence="2">
    <location>
        <begin position="1178"/>
        <end position="1209"/>
    </location>
</feature>
<gene>
    <name evidence="5" type="ORF">ASPFODRAFT_156910</name>
</gene>
<evidence type="ECO:0000256" key="1">
    <source>
        <dbReference type="ARBA" id="ARBA00022737"/>
    </source>
</evidence>
<evidence type="ECO:0000256" key="3">
    <source>
        <dbReference type="SAM" id="MobiDB-lite"/>
    </source>
</evidence>
<dbReference type="Pfam" id="PF17100">
    <property type="entry name" value="NACHT_N"/>
    <property type="match status" value="1"/>
</dbReference>
<dbReference type="InterPro" id="IPR027417">
    <property type="entry name" value="P-loop_NTPase"/>
</dbReference>
<feature type="repeat" description="WD" evidence="2">
    <location>
        <begin position="915"/>
        <end position="955"/>
    </location>
</feature>
<dbReference type="Gene3D" id="2.130.10.10">
    <property type="entry name" value="YVTN repeat-like/Quinoprotein amine dehydrogenase"/>
    <property type="match status" value="3"/>
</dbReference>
<dbReference type="PANTHER" id="PTHR10039:SF17">
    <property type="entry name" value="FUNGAL STAND N-TERMINAL GOODBYE DOMAIN-CONTAINING PROTEIN-RELATED"/>
    <property type="match status" value="1"/>
</dbReference>
<feature type="region of interest" description="Disordered" evidence="3">
    <location>
        <begin position="15"/>
        <end position="84"/>
    </location>
</feature>
<dbReference type="SUPFAM" id="SSF50998">
    <property type="entry name" value="Quinoprotein alcohol dehydrogenase-like"/>
    <property type="match status" value="1"/>
</dbReference>
<dbReference type="SMART" id="SM00320">
    <property type="entry name" value="WD40"/>
    <property type="match status" value="8"/>
</dbReference>
<feature type="compositionally biased region" description="Basic and acidic residues" evidence="3">
    <location>
        <begin position="61"/>
        <end position="75"/>
    </location>
</feature>
<proteinExistence type="predicted"/>
<feature type="compositionally biased region" description="Basic and acidic residues" evidence="3">
    <location>
        <begin position="16"/>
        <end position="35"/>
    </location>
</feature>
<dbReference type="InterPro" id="IPR011047">
    <property type="entry name" value="Quinoprotein_ADH-like_sf"/>
</dbReference>
<dbReference type="InterPro" id="IPR007111">
    <property type="entry name" value="NACHT_NTPase"/>
</dbReference>
<keyword evidence="2" id="KW-0853">WD repeat</keyword>
<dbReference type="OrthoDB" id="674604at2759"/>
<reference evidence="6" key="1">
    <citation type="journal article" date="2017" name="Genome Biol.">
        <title>Comparative genomics reveals high biological diversity and specific adaptations in the industrially and medically important fungal genus Aspergillus.</title>
        <authorList>
            <person name="de Vries R.P."/>
            <person name="Riley R."/>
            <person name="Wiebenga A."/>
            <person name="Aguilar-Osorio G."/>
            <person name="Amillis S."/>
            <person name="Uchima C.A."/>
            <person name="Anderluh G."/>
            <person name="Asadollahi M."/>
            <person name="Askin M."/>
            <person name="Barry K."/>
            <person name="Battaglia E."/>
            <person name="Bayram O."/>
            <person name="Benocci T."/>
            <person name="Braus-Stromeyer S.A."/>
            <person name="Caldana C."/>
            <person name="Canovas D."/>
            <person name="Cerqueira G.C."/>
            <person name="Chen F."/>
            <person name="Chen W."/>
            <person name="Choi C."/>
            <person name="Clum A."/>
            <person name="Dos Santos R.A."/>
            <person name="Damasio A.R."/>
            <person name="Diallinas G."/>
            <person name="Emri T."/>
            <person name="Fekete E."/>
            <person name="Flipphi M."/>
            <person name="Freyberg S."/>
            <person name="Gallo A."/>
            <person name="Gournas C."/>
            <person name="Habgood R."/>
            <person name="Hainaut M."/>
            <person name="Harispe M.L."/>
            <person name="Henrissat B."/>
            <person name="Hilden K.S."/>
            <person name="Hope R."/>
            <person name="Hossain A."/>
            <person name="Karabika E."/>
            <person name="Karaffa L."/>
            <person name="Karanyi Z."/>
            <person name="Krasevec N."/>
            <person name="Kuo A."/>
            <person name="Kusch H."/>
            <person name="LaButti K."/>
            <person name="Lagendijk E.L."/>
            <person name="Lapidus A."/>
            <person name="Levasseur A."/>
            <person name="Lindquist E."/>
            <person name="Lipzen A."/>
            <person name="Logrieco A.F."/>
            <person name="MacCabe A."/>
            <person name="Maekelae M.R."/>
            <person name="Malavazi I."/>
            <person name="Melin P."/>
            <person name="Meyer V."/>
            <person name="Mielnichuk N."/>
            <person name="Miskei M."/>
            <person name="Molnar A.P."/>
            <person name="Mule G."/>
            <person name="Ngan C.Y."/>
            <person name="Orejas M."/>
            <person name="Orosz E."/>
            <person name="Ouedraogo J.P."/>
            <person name="Overkamp K.M."/>
            <person name="Park H.-S."/>
            <person name="Perrone G."/>
            <person name="Piumi F."/>
            <person name="Punt P.J."/>
            <person name="Ram A.F."/>
            <person name="Ramon A."/>
            <person name="Rauscher S."/>
            <person name="Record E."/>
            <person name="Riano-Pachon D.M."/>
            <person name="Robert V."/>
            <person name="Roehrig J."/>
            <person name="Ruller R."/>
            <person name="Salamov A."/>
            <person name="Salih N.S."/>
            <person name="Samson R.A."/>
            <person name="Sandor E."/>
            <person name="Sanguinetti M."/>
            <person name="Schuetze T."/>
            <person name="Sepcic K."/>
            <person name="Shelest E."/>
            <person name="Sherlock G."/>
            <person name="Sophianopoulou V."/>
            <person name="Squina F.M."/>
            <person name="Sun H."/>
            <person name="Susca A."/>
            <person name="Todd R.B."/>
            <person name="Tsang A."/>
            <person name="Unkles S.E."/>
            <person name="van de Wiele N."/>
            <person name="van Rossen-Uffink D."/>
            <person name="Oliveira J.V."/>
            <person name="Vesth T.C."/>
            <person name="Visser J."/>
            <person name="Yu J.-H."/>
            <person name="Zhou M."/>
            <person name="Andersen M.R."/>
            <person name="Archer D.B."/>
            <person name="Baker S.E."/>
            <person name="Benoit I."/>
            <person name="Brakhage A.A."/>
            <person name="Braus G.H."/>
            <person name="Fischer R."/>
            <person name="Frisvad J.C."/>
            <person name="Goldman G.H."/>
            <person name="Houbraken J."/>
            <person name="Oakley B."/>
            <person name="Pocsi I."/>
            <person name="Scazzocchio C."/>
            <person name="Seiboth B."/>
            <person name="vanKuyk P.A."/>
            <person name="Wortman J."/>
            <person name="Dyer P.S."/>
            <person name="Grigoriev I.V."/>
        </authorList>
    </citation>
    <scope>NUCLEOTIDE SEQUENCE [LARGE SCALE GENOMIC DNA]</scope>
    <source>
        <strain evidence="6">CBS 106.47</strain>
    </source>
</reference>
<dbReference type="VEuPathDB" id="FungiDB:ASPFODRAFT_156910"/>
<dbReference type="InterPro" id="IPR056884">
    <property type="entry name" value="NPHP3-like_N"/>
</dbReference>
<dbReference type="EMBL" id="KV878238">
    <property type="protein sequence ID" value="OJZ89742.1"/>
    <property type="molecule type" value="Genomic_DNA"/>
</dbReference>
<dbReference type="Gene3D" id="3.40.50.300">
    <property type="entry name" value="P-loop containing nucleotide triphosphate hydrolases"/>
    <property type="match status" value="1"/>
</dbReference>
<organism evidence="5 6">
    <name type="scientific">Aspergillus luchuensis (strain CBS 106.47)</name>
    <dbReference type="NCBI Taxonomy" id="1137211"/>
    <lineage>
        <taxon>Eukaryota</taxon>
        <taxon>Fungi</taxon>
        <taxon>Dikarya</taxon>
        <taxon>Ascomycota</taxon>
        <taxon>Pezizomycotina</taxon>
        <taxon>Eurotiomycetes</taxon>
        <taxon>Eurotiomycetidae</taxon>
        <taxon>Eurotiales</taxon>
        <taxon>Aspergillaceae</taxon>
        <taxon>Aspergillus</taxon>
        <taxon>Aspergillus subgen. Circumdati</taxon>
    </lineage>
</organism>
<feature type="domain" description="NACHT" evidence="4">
    <location>
        <begin position="398"/>
        <end position="548"/>
    </location>
</feature>
<name>A0A1M3TT24_ASPLC</name>
<dbReference type="PANTHER" id="PTHR10039">
    <property type="entry name" value="AMELOGENIN"/>
    <property type="match status" value="1"/>
</dbReference>
<accession>A0A1M3TT24</accession>
<evidence type="ECO:0000313" key="5">
    <source>
        <dbReference type="EMBL" id="OJZ89742.1"/>
    </source>
</evidence>
<evidence type="ECO:0000313" key="6">
    <source>
        <dbReference type="Proteomes" id="UP000184063"/>
    </source>
</evidence>
<dbReference type="Proteomes" id="UP000184063">
    <property type="component" value="Unassembled WGS sequence"/>
</dbReference>
<dbReference type="Pfam" id="PF24883">
    <property type="entry name" value="NPHP3_N"/>
    <property type="match status" value="1"/>
</dbReference>
<protein>
    <recommendedName>
        <fullName evidence="4">NACHT domain-containing protein</fullName>
    </recommendedName>
</protein>
<dbReference type="Pfam" id="PF00400">
    <property type="entry name" value="WD40"/>
    <property type="match status" value="2"/>
</dbReference>
<dbReference type="PROSITE" id="PS50082">
    <property type="entry name" value="WD_REPEATS_2"/>
    <property type="match status" value="3"/>
</dbReference>
<dbReference type="PROSITE" id="PS50837">
    <property type="entry name" value="NACHT"/>
    <property type="match status" value="1"/>
</dbReference>
<dbReference type="SUPFAM" id="SSF52540">
    <property type="entry name" value="P-loop containing nucleoside triphosphate hydrolases"/>
    <property type="match status" value="1"/>
</dbReference>
<dbReference type="InterPro" id="IPR031359">
    <property type="entry name" value="NACHT_N"/>
</dbReference>
<sequence length="1464" mass="167871">MPLCKSGCLSTLLGSFRKDRHAEEGRHEADDQKVEENDESTPAKGYPSSDAAGNVSQTTELRQDDGLHATDDKTTSDAGGHRGQQAINQADSIHKALWDKAYNNLKNDPAKKEYVSRYEELLQRVFLSQYTAEKVVETNESSQHLGEEQMKKVVEEGLSRIEKYKKAIEHSESTINVIKQVKSILDIPLKNVSQTALPWAVISSSVEILLKPVSAGAALYNGVAYAVSRIEWYSKLTNKLLCEDSIKDDQSLHRIREDIAGRITSLYESLLFYQIKSVCFYYKRYQLLVWARGLLDLDDWSGDLKHIQEAEDALARDCALFDMEYMKGQMRAMIMDTETAEDSQEFQKRLQAIRRVDPQATVKTIESLKESVMDDLYTWIFDTEQFKGFMCWKEHGPRRLWISGQAGTGKTMLSIGTIKELQTRGLRDPVAPTILYFFCQHTDADLNNGVAVLQSLVWMLLRQQPHLSSHLDEQFSHSGQKFISDCNSFATWCDLLTSMLIDSARVIIAVDALDECEEGSRRQLLRFMNGIITKERMSHVKWFITSRPLLEIPDSRPETTLQYHRLLLLDDHNLIPWINAYIDRKVQVLRDKAQNQERVDRIKDQLHDRASNTYIWVSLVFEEIENAPEARWQKVIEDTPRQLNELYDYLLRQLPWPECKSVLCVAMVARRPLSLWEIEQLTGMEAGVNAGRDYVTGCRSFLSIRGGMVYFIHQSAQDWLLLNQHQLRDGSPQDPSAFKKCVHREIFETSLKGMRERLKENIYQLPHYGILSEDVKSPLQDPLSAIRYSCQYWAYHLKEGELMPDIDMLDFLRQHFLHWLEALGLMRIVPEAVGIIDMLRSIPALKSDLEIREFLLDAKRFVWRHQQTLMIAPLQVYVALMFTPKTSLVRNSGAFPEWIHQGPDIEENWGSLLQTFEHSSSALSVTLSPSNRIIAGTDGNMIRIWDARTGILIRCLFGEEYDFIQPWDAVHWVHFTSDSQLLLACTTQKVFVWDTVTWELSHTVGSTDGIDYITVSPNSLLLACLHENGRITLWQRNGTSWRLRWTHHSSGAKRQRIQPACLSFSFNNRLLAYTMYSSSFAVFDTERGRMKQAAVPRGVRSRLNTVKFCRDGKLLLQVDDTIEIWRHGDKWELDCTIELSRFPTNIAVSPNDRLIALSGDGSAIHVVDRQEGMIVQTLRGHTSQVCDLAFSSDGQFLVSSGSDNTIRLWLIAPEEYDKVPVERCEAIGGVALSADGSLFVTVRPMRTIETWNGYTEEHQKTFEAPSILEFTVTISPDNKLVAWASHDRCVAVWDAETGQVIATQDRRLRSRRFCTCSYLQFSSTSKLLGWIEDVGTIRVWSIQPCRLVKEYQGGDGIKYTVSTIRRKGREKLSLVLQSLENELNMSKEVWYSPENCLSQDDAAHTPRITIEDDWVVMGEQKSIWLPPEYRPWRLDSGWDAQSNVLVIGLESGRFYSIRFNPHKM</sequence>
<feature type="repeat" description="WD" evidence="2">
    <location>
        <begin position="1271"/>
        <end position="1303"/>
    </location>
</feature>
<dbReference type="InterPro" id="IPR015943">
    <property type="entry name" value="WD40/YVTN_repeat-like_dom_sf"/>
</dbReference>
<keyword evidence="1" id="KW-0677">Repeat</keyword>
<evidence type="ECO:0000256" key="2">
    <source>
        <dbReference type="PROSITE-ProRule" id="PRU00221"/>
    </source>
</evidence>
<dbReference type="PROSITE" id="PS50294">
    <property type="entry name" value="WD_REPEATS_REGION"/>
    <property type="match status" value="1"/>
</dbReference>